<dbReference type="InterPro" id="IPR014917">
    <property type="entry name" value="DUF1800"/>
</dbReference>
<dbReference type="RefSeq" id="WP_345227186.1">
    <property type="nucleotide sequence ID" value="NZ_BAABHA010000015.1"/>
</dbReference>
<proteinExistence type="predicted"/>
<sequence>MDRRAFLRKPAAVLVAPVAAKPTPAPSAAAPLATDPPETVSRYANTKLPTFSRTSAGLSPYTGPWTRVQAAHLLRRCLFGPSKSAIAAAAGASLSQVLNALFTVPAAPAPPVNVSATDTSVPIGQTWTTQPFDQTFESARRSSLRAWWLGQVLQGSTLTEKMWVFWHNHFVIEFSDINDARYGYQYVALLRQHAMGNIKQLAKDVTVAPAMLRYLNGNQSTATAPNENYGRELLELFTVGKGPQIGPGNYTNYTEADVQAAAKCLTGWRDNATTISGYFTASRHDTSTKTFSSAFQNRTLPNTGDQEYKALVDLVFDQAETARFLVRKLYRWLVYYVIDADAEQNVILPLAQQLQQNGYNVAPVLRTLLSSEHFFDAVNVGCYIKGPLDFTLGLCRQLEIAMPPAASPAVQYGIWDYLNSITNLQQQVLGDPPSVAGWPAYYQTPQFNELWINAVTLPRRSQFTDLMVSTNGTTRNGFRLVVDPVTWVESLPGSVASEPNLLIQAFVEVLMPFPLTASQLAFLNDTLLPGLPDFEWTTEWLDYVANPTNTAKKNAVATKLRALLRTMLSQAEYHLS</sequence>
<accession>A0ABP8JIM1</accession>
<evidence type="ECO:0008006" key="3">
    <source>
        <dbReference type="Google" id="ProtNLM"/>
    </source>
</evidence>
<reference evidence="2" key="1">
    <citation type="journal article" date="2019" name="Int. J. Syst. Evol. Microbiol.">
        <title>The Global Catalogue of Microorganisms (GCM) 10K type strain sequencing project: providing services to taxonomists for standard genome sequencing and annotation.</title>
        <authorList>
            <consortium name="The Broad Institute Genomics Platform"/>
            <consortium name="The Broad Institute Genome Sequencing Center for Infectious Disease"/>
            <person name="Wu L."/>
            <person name="Ma J."/>
        </authorList>
    </citation>
    <scope>NUCLEOTIDE SEQUENCE [LARGE SCALE GENOMIC DNA]</scope>
    <source>
        <strain evidence="2">JCM 17924</strain>
    </source>
</reference>
<dbReference type="Proteomes" id="UP001500454">
    <property type="component" value="Unassembled WGS sequence"/>
</dbReference>
<evidence type="ECO:0000313" key="2">
    <source>
        <dbReference type="Proteomes" id="UP001500454"/>
    </source>
</evidence>
<name>A0ABP8JIM1_9BACT</name>
<organism evidence="1 2">
    <name type="scientific">Hymenobacter koreensis</name>
    <dbReference type="NCBI Taxonomy" id="1084523"/>
    <lineage>
        <taxon>Bacteria</taxon>
        <taxon>Pseudomonadati</taxon>
        <taxon>Bacteroidota</taxon>
        <taxon>Cytophagia</taxon>
        <taxon>Cytophagales</taxon>
        <taxon>Hymenobacteraceae</taxon>
        <taxon>Hymenobacter</taxon>
    </lineage>
</organism>
<evidence type="ECO:0000313" key="1">
    <source>
        <dbReference type="EMBL" id="GAA4391347.1"/>
    </source>
</evidence>
<protein>
    <recommendedName>
        <fullName evidence="3">DUF1800 domain-containing protein</fullName>
    </recommendedName>
</protein>
<gene>
    <name evidence="1" type="ORF">GCM10023186_40570</name>
</gene>
<dbReference type="EMBL" id="BAABHA010000015">
    <property type="protein sequence ID" value="GAA4391347.1"/>
    <property type="molecule type" value="Genomic_DNA"/>
</dbReference>
<comment type="caution">
    <text evidence="1">The sequence shown here is derived from an EMBL/GenBank/DDBJ whole genome shotgun (WGS) entry which is preliminary data.</text>
</comment>
<keyword evidence="2" id="KW-1185">Reference proteome</keyword>
<dbReference type="Pfam" id="PF08811">
    <property type="entry name" value="DUF1800"/>
    <property type="match status" value="1"/>
</dbReference>